<reference evidence="1" key="1">
    <citation type="journal article" date="2022" name="bioRxiv">
        <title>Sequencing and chromosome-scale assembly of the giantPleurodeles waltlgenome.</title>
        <authorList>
            <person name="Brown T."/>
            <person name="Elewa A."/>
            <person name="Iarovenko S."/>
            <person name="Subramanian E."/>
            <person name="Araus A.J."/>
            <person name="Petzold A."/>
            <person name="Susuki M."/>
            <person name="Suzuki K.-i.T."/>
            <person name="Hayashi T."/>
            <person name="Toyoda A."/>
            <person name="Oliveira C."/>
            <person name="Osipova E."/>
            <person name="Leigh N.D."/>
            <person name="Simon A."/>
            <person name="Yun M.H."/>
        </authorList>
    </citation>
    <scope>NUCLEOTIDE SEQUENCE</scope>
    <source>
        <strain evidence="1">20211129_DDA</strain>
        <tissue evidence="1">Liver</tissue>
    </source>
</reference>
<proteinExistence type="predicted"/>
<protein>
    <submittedName>
        <fullName evidence="1">Uncharacterized protein</fullName>
    </submittedName>
</protein>
<dbReference type="AlphaFoldDB" id="A0AAV7UUM2"/>
<gene>
    <name evidence="1" type="ORF">NDU88_001543</name>
</gene>
<feature type="non-terminal residue" evidence="1">
    <location>
        <position position="1"/>
    </location>
</feature>
<comment type="caution">
    <text evidence="1">The sequence shown here is derived from an EMBL/GenBank/DDBJ whole genome shotgun (WGS) entry which is preliminary data.</text>
</comment>
<accession>A0AAV7UUM2</accession>
<evidence type="ECO:0000313" key="1">
    <source>
        <dbReference type="EMBL" id="KAJ1192231.1"/>
    </source>
</evidence>
<evidence type="ECO:0000313" key="2">
    <source>
        <dbReference type="Proteomes" id="UP001066276"/>
    </source>
</evidence>
<dbReference type="Proteomes" id="UP001066276">
    <property type="component" value="Chromosome 2_2"/>
</dbReference>
<sequence>RELELAGCHTPVCTPLSVTSAAQSEKRAQARWMSHPCLYTFVCDLRRSIREASSSSLDVTALSVHPCMSPLPQKRARARFMSHPCLYILVCHLYHRRELE</sequence>
<feature type="non-terminal residue" evidence="1">
    <location>
        <position position="100"/>
    </location>
</feature>
<dbReference type="EMBL" id="JANPWB010000004">
    <property type="protein sequence ID" value="KAJ1192231.1"/>
    <property type="molecule type" value="Genomic_DNA"/>
</dbReference>
<organism evidence="1 2">
    <name type="scientific">Pleurodeles waltl</name>
    <name type="common">Iberian ribbed newt</name>
    <dbReference type="NCBI Taxonomy" id="8319"/>
    <lineage>
        <taxon>Eukaryota</taxon>
        <taxon>Metazoa</taxon>
        <taxon>Chordata</taxon>
        <taxon>Craniata</taxon>
        <taxon>Vertebrata</taxon>
        <taxon>Euteleostomi</taxon>
        <taxon>Amphibia</taxon>
        <taxon>Batrachia</taxon>
        <taxon>Caudata</taxon>
        <taxon>Salamandroidea</taxon>
        <taxon>Salamandridae</taxon>
        <taxon>Pleurodelinae</taxon>
        <taxon>Pleurodeles</taxon>
    </lineage>
</organism>
<name>A0AAV7UUM2_PLEWA</name>
<keyword evidence="2" id="KW-1185">Reference proteome</keyword>